<feature type="signal peptide" evidence="2">
    <location>
        <begin position="1"/>
        <end position="16"/>
    </location>
</feature>
<evidence type="ECO:0000256" key="1">
    <source>
        <dbReference type="SAM" id="Phobius"/>
    </source>
</evidence>
<evidence type="ECO:0008006" key="4">
    <source>
        <dbReference type="Google" id="ProtNLM"/>
    </source>
</evidence>
<sequence length="93" mass="10609">MFPLFLALFSYIIINGCPLLSGCVDALVSITNQIEIQAWPCGVTRLHRCNIYNMVIAISYALMLGPLHFTHFLAILQLHLLQKVKQKVHIFNR</sequence>
<accession>A0A2M3ZLW2</accession>
<dbReference type="EMBL" id="GGFM01008770">
    <property type="protein sequence ID" value="MBW29521.1"/>
    <property type="molecule type" value="Transcribed_RNA"/>
</dbReference>
<keyword evidence="1" id="KW-0812">Transmembrane</keyword>
<evidence type="ECO:0000256" key="2">
    <source>
        <dbReference type="SAM" id="SignalP"/>
    </source>
</evidence>
<feature type="transmembrane region" description="Helical" evidence="1">
    <location>
        <begin position="50"/>
        <end position="76"/>
    </location>
</feature>
<evidence type="ECO:0000313" key="3">
    <source>
        <dbReference type="EMBL" id="MBW29521.1"/>
    </source>
</evidence>
<protein>
    <recommendedName>
        <fullName evidence="4">Secreted peptide</fullName>
    </recommendedName>
</protein>
<feature type="chain" id="PRO_5014863030" description="Secreted peptide" evidence="2">
    <location>
        <begin position="17"/>
        <end position="93"/>
    </location>
</feature>
<organism evidence="3">
    <name type="scientific">Anopheles braziliensis</name>
    <dbReference type="NCBI Taxonomy" id="58242"/>
    <lineage>
        <taxon>Eukaryota</taxon>
        <taxon>Metazoa</taxon>
        <taxon>Ecdysozoa</taxon>
        <taxon>Arthropoda</taxon>
        <taxon>Hexapoda</taxon>
        <taxon>Insecta</taxon>
        <taxon>Pterygota</taxon>
        <taxon>Neoptera</taxon>
        <taxon>Endopterygota</taxon>
        <taxon>Diptera</taxon>
        <taxon>Nematocera</taxon>
        <taxon>Culicoidea</taxon>
        <taxon>Culicidae</taxon>
        <taxon>Anophelinae</taxon>
        <taxon>Anopheles</taxon>
    </lineage>
</organism>
<dbReference type="AlphaFoldDB" id="A0A2M3ZLW2"/>
<keyword evidence="2" id="KW-0732">Signal</keyword>
<keyword evidence="1" id="KW-0472">Membrane</keyword>
<keyword evidence="1" id="KW-1133">Transmembrane helix</keyword>
<name>A0A2M3ZLW2_9DIPT</name>
<reference evidence="3" key="1">
    <citation type="submission" date="2018-01" db="EMBL/GenBank/DDBJ databases">
        <title>An insight into the sialome of Amazonian anophelines.</title>
        <authorList>
            <person name="Ribeiro J.M."/>
            <person name="Scarpassa V."/>
            <person name="Calvo E."/>
        </authorList>
    </citation>
    <scope>NUCLEOTIDE SEQUENCE</scope>
    <source>
        <tissue evidence="3">Salivary glands</tissue>
    </source>
</reference>
<proteinExistence type="predicted"/>